<reference evidence="3" key="1">
    <citation type="submission" date="2016-04" db="EMBL/GenBank/DDBJ databases">
        <authorList>
            <person name="Osei Sekyere J."/>
            <person name="Sivertsen A."/>
            <person name="Pedersen A.T."/>
            <person name="Sundsfjord A."/>
        </authorList>
    </citation>
    <scope>NUCLEOTIDE SEQUENCE [LARGE SCALE GENOMIC DNA]</scope>
    <source>
        <strain evidence="3">945174350</strain>
    </source>
</reference>
<name>A0A2F0P8R5_SERMA</name>
<evidence type="ECO:0000313" key="3">
    <source>
        <dbReference type="Proteomes" id="UP000050489"/>
    </source>
</evidence>
<sequence>MRDQVIMQDICFIRADPDRPVYYYCAAAPSVQVAAGNQPDVQLQIFRNLNQPDDLYYATLSLQTQLASSPEAAQRAADASPDMPRDAILLPLQAIACSATLNIPDLIPGQTSKTSLSDQQYCYLSAKLNDDDDILLLASLMRTPASTPIAVSYKIDYLQQLPPATFELEANWDQVYRYLQRSIGFNLLIFTVGIEQTSTQLISEKIVTVKVRDTDPDGHMAQAAAELTQILTSQFFTPVIANEPQQTSPKAGFYLQQVSVENIDQRRLSGKISETTVVQRSLYPQALFAQLVNGTDYQADRAIVKRDLQDDFFAYREVRVSLLSDALDANILLVTARLRYGSNSRQLKFTRDDFGPKQFKEPSLLDPKTGKMLWPVEYDFTVYFNQSIGGVTSVSSGSLQTEMSEVFLDVESLYGRYDFAIEAAQQFDWQRYQSVLVTLRYRHRQQPNSSVSRSFQLDQTSPRAHYPVMLPEPDEYQFDVNKTYSAAVNSPHISAELQEPTGQDVYLFSTLYRQRVLTLSADMDWRRVEMVIVSASYACTPAETLQQVFQFTESDAAPRCFSADQLDPEQMSVELDIWFTYQPGEGGDRPENVQCSTDANALDLATLS</sequence>
<reference evidence="1 4" key="3">
    <citation type="submission" date="2018-05" db="EMBL/GenBank/DDBJ databases">
        <title>Klebsiella quasipneumonaiae provides a window into carbapenemase gene transfer, plasmid rearrangements and nosocomial acquisition from the hospital environment.</title>
        <authorList>
            <person name="Mathers A.J."/>
            <person name="Vegesana K."/>
            <person name="Stoesser N."/>
            <person name="Crook D."/>
            <person name="Vaughan A."/>
            <person name="Barry K."/>
            <person name="Parikh H."/>
            <person name="Sebra R."/>
            <person name="Kotay S."/>
            <person name="Walker A.S."/>
            <person name="Sheppard A.E."/>
        </authorList>
    </citation>
    <scope>NUCLEOTIDE SEQUENCE [LARGE SCALE GENOMIC DNA]</scope>
    <source>
        <strain evidence="1 4">CAV1761</strain>
    </source>
</reference>
<evidence type="ECO:0000313" key="2">
    <source>
        <dbReference type="EMBL" id="OCO80485.1"/>
    </source>
</evidence>
<organism evidence="2 3">
    <name type="scientific">Serratia marcescens</name>
    <dbReference type="NCBI Taxonomy" id="615"/>
    <lineage>
        <taxon>Bacteria</taxon>
        <taxon>Pseudomonadati</taxon>
        <taxon>Pseudomonadota</taxon>
        <taxon>Gammaproteobacteria</taxon>
        <taxon>Enterobacterales</taxon>
        <taxon>Yersiniaceae</taxon>
        <taxon>Serratia</taxon>
    </lineage>
</organism>
<dbReference type="Proteomes" id="UP000050489">
    <property type="component" value="Unassembled WGS sequence"/>
</dbReference>
<dbReference type="AlphaFoldDB" id="A0A2F0P8R5"/>
<gene>
    <name evidence="2" type="ORF">AN695_0206320</name>
    <name evidence="1" type="ORF">DKC05_27990</name>
</gene>
<reference evidence="2" key="2">
    <citation type="journal article" date="2017" name="PLoS ONE">
        <title>Genomic and phenotypic characterisation of fluoroquinolone resistance mechanisms in Enterobacteriaceae in Durban, South Africa.</title>
        <authorList>
            <person name="Osei Sekyere J."/>
            <person name="Amoako D.G."/>
        </authorList>
    </citation>
    <scope>NUCLEOTIDE SEQUENCE</scope>
    <source>
        <strain evidence="2">945174350</strain>
    </source>
</reference>
<evidence type="ECO:0000313" key="1">
    <source>
        <dbReference type="EMBL" id="AWL71215.1"/>
    </source>
</evidence>
<dbReference type="EMBL" id="CP029449">
    <property type="protein sequence ID" value="AWL71215.1"/>
    <property type="molecule type" value="Genomic_DNA"/>
</dbReference>
<protein>
    <submittedName>
        <fullName evidence="2">Uncharacterized protein</fullName>
    </submittedName>
</protein>
<dbReference type="Proteomes" id="UP000245399">
    <property type="component" value="Chromosome"/>
</dbReference>
<accession>A0A2F0P8R5</accession>
<dbReference type="EMBL" id="LJEX02000136">
    <property type="protein sequence ID" value="OCO80485.1"/>
    <property type="molecule type" value="Genomic_DNA"/>
</dbReference>
<proteinExistence type="predicted"/>
<evidence type="ECO:0000313" key="4">
    <source>
        <dbReference type="Proteomes" id="UP000245399"/>
    </source>
</evidence>